<dbReference type="PROSITE" id="PS00107">
    <property type="entry name" value="PROTEIN_KINASE_ATP"/>
    <property type="match status" value="1"/>
</dbReference>
<dbReference type="PROSITE" id="PS00108">
    <property type="entry name" value="PROTEIN_KINASE_ST"/>
    <property type="match status" value="1"/>
</dbReference>
<proteinExistence type="predicted"/>
<dbReference type="GO" id="GO:0004674">
    <property type="term" value="F:protein serine/threonine kinase activity"/>
    <property type="evidence" value="ECO:0007669"/>
    <property type="project" value="UniProtKB-KW"/>
</dbReference>
<dbReference type="GO" id="GO:0005524">
    <property type="term" value="F:ATP binding"/>
    <property type="evidence" value="ECO:0007669"/>
    <property type="project" value="UniProtKB-UniRule"/>
</dbReference>
<dbReference type="EMBL" id="JNBR01002137">
    <property type="protein sequence ID" value="OQR83528.1"/>
    <property type="molecule type" value="Genomic_DNA"/>
</dbReference>
<keyword evidence="4 7" id="KW-0547">Nucleotide-binding</keyword>
<dbReference type="InterPro" id="IPR045270">
    <property type="entry name" value="STKc_AGC"/>
</dbReference>
<keyword evidence="2" id="KW-0597">Phosphoprotein</keyword>
<dbReference type="AlphaFoldDB" id="A0A1V9YCV4"/>
<comment type="caution">
    <text evidence="9">The sequence shown here is derived from an EMBL/GenBank/DDBJ whole genome shotgun (WGS) entry which is preliminary data.</text>
</comment>
<feature type="domain" description="Protein kinase" evidence="8">
    <location>
        <begin position="223"/>
        <end position="471"/>
    </location>
</feature>
<dbReference type="SMART" id="SM00220">
    <property type="entry name" value="S_TKc"/>
    <property type="match status" value="1"/>
</dbReference>
<evidence type="ECO:0000259" key="8">
    <source>
        <dbReference type="PROSITE" id="PS50011"/>
    </source>
</evidence>
<accession>A0A1V9YCV4</accession>
<keyword evidence="1" id="KW-0723">Serine/threonine-protein kinase</keyword>
<sequence>MLSLNSLVVTVHSATLHTSARKSYVRVTCNDKRLRTPSAKAPAWQHSFQFIAPRGFLDIAIKTKASTLFAIPPYVTYAMAFVPIAVLAKNLDHYELELSDDRGTICISTEWCYIVESCRNVRFHFWRKCAFCARSVCKQCANDRDPGLLCWSCVSERTRAQQSVESPLYMTTVFPYFKESAARGAETTSPSQYLTPAPWSTPAVPTVAPIPRRIAPRVGLEDFTIAGRIGRGGHGEVLLVKKLTGSDAGTAYAMKVQTKTVKLLQFVRLERKLHAKLQHPHLAPLVYAFQTKTKTFLVLPLYTGGDLHNALRFGGFDEDDARFYLAELYLALQHMHSQGYLHLDVKPGNILLGADGHLVLSDLGMSAPWTGAPLRGLCGTLTYAAPEIPAGLDFGPAADWWSYGVVAYTLLTGSRPFRHKCPKALVQLVLHQQIVYPPELSPAAASFLQQLLERDATKRLQGPDVMAHDFFASMDWAKLRDNALTPPVMMAPREPADAPQESTSLQRVVGDDSAGLAVRIPGFAFHRT</sequence>
<evidence type="ECO:0000256" key="2">
    <source>
        <dbReference type="ARBA" id="ARBA00022553"/>
    </source>
</evidence>
<evidence type="ECO:0000256" key="4">
    <source>
        <dbReference type="ARBA" id="ARBA00022741"/>
    </source>
</evidence>
<evidence type="ECO:0000256" key="1">
    <source>
        <dbReference type="ARBA" id="ARBA00022527"/>
    </source>
</evidence>
<organism evidence="9 10">
    <name type="scientific">Achlya hypogyna</name>
    <name type="common">Oomycete</name>
    <name type="synonym">Protoachlya hypogyna</name>
    <dbReference type="NCBI Taxonomy" id="1202772"/>
    <lineage>
        <taxon>Eukaryota</taxon>
        <taxon>Sar</taxon>
        <taxon>Stramenopiles</taxon>
        <taxon>Oomycota</taxon>
        <taxon>Saprolegniomycetes</taxon>
        <taxon>Saprolegniales</taxon>
        <taxon>Achlyaceae</taxon>
        <taxon>Achlya</taxon>
    </lineage>
</organism>
<reference evidence="9 10" key="1">
    <citation type="journal article" date="2014" name="Genome Biol. Evol.">
        <title>The secreted proteins of Achlya hypogyna and Thraustotheca clavata identify the ancestral oomycete secretome and reveal gene acquisitions by horizontal gene transfer.</title>
        <authorList>
            <person name="Misner I."/>
            <person name="Blouin N."/>
            <person name="Leonard G."/>
            <person name="Richards T.A."/>
            <person name="Lane C.E."/>
        </authorList>
    </citation>
    <scope>NUCLEOTIDE SEQUENCE [LARGE SCALE GENOMIC DNA]</scope>
    <source>
        <strain evidence="9 10">ATCC 48635</strain>
    </source>
</reference>
<dbReference type="CDD" id="cd05123">
    <property type="entry name" value="STKc_AGC"/>
    <property type="match status" value="1"/>
</dbReference>
<name>A0A1V9YCV4_ACHHY</name>
<protein>
    <submittedName>
        <fullName evidence="9">Ribosomal protein S6 kinase alpha-2</fullName>
    </submittedName>
</protein>
<dbReference type="InterPro" id="IPR008271">
    <property type="entry name" value="Ser/Thr_kinase_AS"/>
</dbReference>
<keyword evidence="5 9" id="KW-0418">Kinase</keyword>
<evidence type="ECO:0000313" key="9">
    <source>
        <dbReference type="EMBL" id="OQR83528.1"/>
    </source>
</evidence>
<evidence type="ECO:0000256" key="7">
    <source>
        <dbReference type="PROSITE-ProRule" id="PRU10141"/>
    </source>
</evidence>
<gene>
    <name evidence="9" type="ORF">ACHHYP_14582</name>
</gene>
<dbReference type="STRING" id="1202772.A0A1V9YCV4"/>
<evidence type="ECO:0000256" key="6">
    <source>
        <dbReference type="ARBA" id="ARBA00022840"/>
    </source>
</evidence>
<dbReference type="OrthoDB" id="72780at2759"/>
<feature type="binding site" evidence="7">
    <location>
        <position position="255"/>
    </location>
    <ligand>
        <name>ATP</name>
        <dbReference type="ChEBI" id="CHEBI:30616"/>
    </ligand>
</feature>
<dbReference type="PROSITE" id="PS50011">
    <property type="entry name" value="PROTEIN_KINASE_DOM"/>
    <property type="match status" value="1"/>
</dbReference>
<dbReference type="PANTHER" id="PTHR24351">
    <property type="entry name" value="RIBOSOMAL PROTEIN S6 KINASE"/>
    <property type="match status" value="1"/>
</dbReference>
<keyword evidence="3" id="KW-0808">Transferase</keyword>
<evidence type="ECO:0000313" key="10">
    <source>
        <dbReference type="Proteomes" id="UP000243579"/>
    </source>
</evidence>
<dbReference type="Proteomes" id="UP000243579">
    <property type="component" value="Unassembled WGS sequence"/>
</dbReference>
<evidence type="ECO:0000256" key="3">
    <source>
        <dbReference type="ARBA" id="ARBA00022679"/>
    </source>
</evidence>
<dbReference type="InterPro" id="IPR000719">
    <property type="entry name" value="Prot_kinase_dom"/>
</dbReference>
<dbReference type="InterPro" id="IPR011009">
    <property type="entry name" value="Kinase-like_dom_sf"/>
</dbReference>
<dbReference type="Gene3D" id="3.30.200.20">
    <property type="entry name" value="Phosphorylase Kinase, domain 1"/>
    <property type="match status" value="1"/>
</dbReference>
<dbReference type="SUPFAM" id="SSF56112">
    <property type="entry name" value="Protein kinase-like (PK-like)"/>
    <property type="match status" value="1"/>
</dbReference>
<keyword evidence="10" id="KW-1185">Reference proteome</keyword>
<evidence type="ECO:0000256" key="5">
    <source>
        <dbReference type="ARBA" id="ARBA00022777"/>
    </source>
</evidence>
<dbReference type="InterPro" id="IPR017441">
    <property type="entry name" value="Protein_kinase_ATP_BS"/>
</dbReference>
<dbReference type="Pfam" id="PF00069">
    <property type="entry name" value="Pkinase"/>
    <property type="match status" value="1"/>
</dbReference>
<dbReference type="Gene3D" id="1.10.510.10">
    <property type="entry name" value="Transferase(Phosphotransferase) domain 1"/>
    <property type="match status" value="1"/>
</dbReference>
<keyword evidence="6 7" id="KW-0067">ATP-binding</keyword>